<reference evidence="2 3" key="1">
    <citation type="submission" date="2020-07" db="EMBL/GenBank/DDBJ databases">
        <title>Genomic Encyclopedia of Type Strains, Phase IV (KMG-V): Genome sequencing to study the core and pangenomes of soil and plant-associated prokaryotes.</title>
        <authorList>
            <person name="Whitman W."/>
        </authorList>
    </citation>
    <scope>NUCLEOTIDE SEQUENCE [LARGE SCALE GENOMIC DNA]</scope>
    <source>
        <strain evidence="2 3">M8UP30</strain>
    </source>
</reference>
<evidence type="ECO:0000313" key="2">
    <source>
        <dbReference type="EMBL" id="NYF52699.1"/>
    </source>
</evidence>
<evidence type="ECO:0000313" key="3">
    <source>
        <dbReference type="Proteomes" id="UP000534186"/>
    </source>
</evidence>
<dbReference type="EMBL" id="JACCCV010000002">
    <property type="protein sequence ID" value="NYF52699.1"/>
    <property type="molecule type" value="Genomic_DNA"/>
</dbReference>
<comment type="caution">
    <text evidence="2">The sequence shown here is derived from an EMBL/GenBank/DDBJ whole genome shotgun (WGS) entry which is preliminary data.</text>
</comment>
<feature type="region of interest" description="Disordered" evidence="1">
    <location>
        <begin position="30"/>
        <end position="49"/>
    </location>
</feature>
<evidence type="ECO:0000256" key="1">
    <source>
        <dbReference type="SAM" id="MobiDB-lite"/>
    </source>
</evidence>
<proteinExistence type="predicted"/>
<protein>
    <submittedName>
        <fullName evidence="2">Uncharacterized protein</fullName>
    </submittedName>
</protein>
<gene>
    <name evidence="2" type="ORF">HDF12_003098</name>
</gene>
<organism evidence="2 3">
    <name type="scientific">Tunturiibacter lichenicola</name>
    <dbReference type="NCBI Taxonomy" id="2051959"/>
    <lineage>
        <taxon>Bacteria</taxon>
        <taxon>Pseudomonadati</taxon>
        <taxon>Acidobacteriota</taxon>
        <taxon>Terriglobia</taxon>
        <taxon>Terriglobales</taxon>
        <taxon>Acidobacteriaceae</taxon>
        <taxon>Tunturiibacter</taxon>
    </lineage>
</organism>
<sequence length="87" mass="9354">MKLEPVTAMLIDALPTVAVAGLSELKVGTGFEDEEPGGVDDVGGDDGSVGVLLFEQPKRPNEPKTMQAKSETEERERISLKCSELYC</sequence>
<feature type="compositionally biased region" description="Acidic residues" evidence="1">
    <location>
        <begin position="31"/>
        <end position="44"/>
    </location>
</feature>
<name>A0A7Y9NNL9_9BACT</name>
<dbReference type="AlphaFoldDB" id="A0A7Y9NNL9"/>
<dbReference type="Proteomes" id="UP000534186">
    <property type="component" value="Unassembled WGS sequence"/>
</dbReference>
<accession>A0A7Y9NNL9</accession>